<keyword evidence="2" id="KW-1185">Reference proteome</keyword>
<protein>
    <submittedName>
        <fullName evidence="1">Uncharacterized protein</fullName>
    </submittedName>
</protein>
<dbReference type="Proteomes" id="UP000334820">
    <property type="component" value="Unassembled WGS sequence"/>
</dbReference>
<dbReference type="EMBL" id="BKZV01000007">
    <property type="protein sequence ID" value="GER85223.1"/>
    <property type="molecule type" value="Genomic_DNA"/>
</dbReference>
<proteinExistence type="predicted"/>
<evidence type="ECO:0000313" key="2">
    <source>
        <dbReference type="Proteomes" id="UP000334820"/>
    </source>
</evidence>
<sequence>MQTLSREMSLLPECVVGVLIRGRLDTWRRLLAKALIEVEEFREQDTLNGVAIADNVMNNEDKPVQLWGKMEQAGAQQGSLREIKREASLLLDEGASGGELLRRRQRREVGHRKREREARLYYLRRGAIERRERRSPEMVTIQKGLKTLLKSSLVQVAGNLNDNRGIVDSRIRL</sequence>
<evidence type="ECO:0000313" key="1">
    <source>
        <dbReference type="EMBL" id="GER85223.1"/>
    </source>
</evidence>
<name>A0A5J4KCC1_9CHLR</name>
<accession>A0A5J4KCC1</accession>
<dbReference type="AlphaFoldDB" id="A0A5J4KCC1"/>
<organism evidence="1 2">
    <name type="scientific">Thermogemmatispora aurantia</name>
    <dbReference type="NCBI Taxonomy" id="2045279"/>
    <lineage>
        <taxon>Bacteria</taxon>
        <taxon>Bacillati</taxon>
        <taxon>Chloroflexota</taxon>
        <taxon>Ktedonobacteria</taxon>
        <taxon>Thermogemmatisporales</taxon>
        <taxon>Thermogemmatisporaceae</taxon>
        <taxon>Thermogemmatispora</taxon>
    </lineage>
</organism>
<reference evidence="1 2" key="1">
    <citation type="journal article" date="2019" name="Int. J. Syst. Evol. Microbiol.">
        <title>Thermogemmatispora aurantia sp. nov. and Thermogemmatispora argillosa sp. nov., within the class Ktedonobacteria, and emended description of the genus Thermogemmatispora.</title>
        <authorList>
            <person name="Zheng Y."/>
            <person name="Wang C.M."/>
            <person name="Sakai Y."/>
            <person name="Abe K."/>
            <person name="Yokota A."/>
            <person name="Yabe S."/>
        </authorList>
    </citation>
    <scope>NUCLEOTIDE SEQUENCE [LARGE SCALE GENOMIC DNA]</scope>
    <source>
        <strain evidence="1 2">A1-2</strain>
    </source>
</reference>
<gene>
    <name evidence="1" type="ORF">KTAU_38580</name>
</gene>
<comment type="caution">
    <text evidence="1">The sequence shown here is derived from an EMBL/GenBank/DDBJ whole genome shotgun (WGS) entry which is preliminary data.</text>
</comment>